<organism evidence="6 7">
    <name type="scientific">Ceraceosorus bombacis</name>
    <dbReference type="NCBI Taxonomy" id="401625"/>
    <lineage>
        <taxon>Eukaryota</taxon>
        <taxon>Fungi</taxon>
        <taxon>Dikarya</taxon>
        <taxon>Basidiomycota</taxon>
        <taxon>Ustilaginomycotina</taxon>
        <taxon>Exobasidiomycetes</taxon>
        <taxon>Ceraceosorales</taxon>
        <taxon>Ceraceosoraceae</taxon>
        <taxon>Ceraceosorus</taxon>
    </lineage>
</organism>
<sequence>MSEIKNIVIIGALTGALLARALEKSLPPTHRLVLIEKNEAAFWPVGSLRAAALPDFENKIFAPVAGFFPKDSRHIALGSTEVTSLGKTSVTISKPAESLSGVTEIPFEYAIIATGSNYAYPSRPVAVDVATSKANLKKTQEDIKQAKSILVIGGGPVGIEFAGEVVDQHPSKKVTLATSGPALLSPAWKSSLADKLEWQLEKAGVELILNAKVDLPSDVKTGELLTELVSVKAGEKTVDTDFILIGTGAKANGQLLPADAKDQNGRVKVDQQLRVQSKTLGDRYFAVGDIVSAEGSGTFMNAQNHVPVVAANLGAVLKGAKPAKAFKPMLSVLTVPIGQKAGASQLFGFVVGEWLTPIIKGKHLFLSTFTKTFSYAF</sequence>
<comment type="similarity">
    <text evidence="1">Belongs to the FAD-dependent oxidoreductase family.</text>
</comment>
<keyword evidence="2" id="KW-0285">Flavoprotein</keyword>
<dbReference type="SUPFAM" id="SSF51905">
    <property type="entry name" value="FAD/NAD(P)-binding domain"/>
    <property type="match status" value="1"/>
</dbReference>
<dbReference type="GO" id="GO:0050660">
    <property type="term" value="F:flavin adenine dinucleotide binding"/>
    <property type="evidence" value="ECO:0007669"/>
    <property type="project" value="TreeGrafter"/>
</dbReference>
<dbReference type="InterPro" id="IPR023753">
    <property type="entry name" value="FAD/NAD-binding_dom"/>
</dbReference>
<evidence type="ECO:0000259" key="5">
    <source>
        <dbReference type="Pfam" id="PF07992"/>
    </source>
</evidence>
<keyword evidence="4" id="KW-0560">Oxidoreductase</keyword>
<dbReference type="InterPro" id="IPR036188">
    <property type="entry name" value="FAD/NAD-bd_sf"/>
</dbReference>
<dbReference type="Gene3D" id="3.50.50.100">
    <property type="match status" value="1"/>
</dbReference>
<dbReference type="EMBL" id="CCYA01000278">
    <property type="protein sequence ID" value="CEH16114.1"/>
    <property type="molecule type" value="Genomic_DNA"/>
</dbReference>
<proteinExistence type="inferred from homology"/>
<dbReference type="PRINTS" id="PR00368">
    <property type="entry name" value="FADPNR"/>
</dbReference>
<evidence type="ECO:0000313" key="6">
    <source>
        <dbReference type="EMBL" id="CEH16114.1"/>
    </source>
</evidence>
<dbReference type="GO" id="GO:0005737">
    <property type="term" value="C:cytoplasm"/>
    <property type="evidence" value="ECO:0007669"/>
    <property type="project" value="TreeGrafter"/>
</dbReference>
<protein>
    <submittedName>
        <fullName evidence="6">NADH-dehydrogenase (Ubiquinone)</fullName>
    </submittedName>
</protein>
<dbReference type="Proteomes" id="UP000054845">
    <property type="component" value="Unassembled WGS sequence"/>
</dbReference>
<dbReference type="GO" id="GO:0004174">
    <property type="term" value="F:electron-transferring-flavoprotein dehydrogenase activity"/>
    <property type="evidence" value="ECO:0007669"/>
    <property type="project" value="TreeGrafter"/>
</dbReference>
<feature type="domain" description="FAD/NAD(P)-binding" evidence="5">
    <location>
        <begin position="6"/>
        <end position="304"/>
    </location>
</feature>
<evidence type="ECO:0000256" key="1">
    <source>
        <dbReference type="ARBA" id="ARBA00006442"/>
    </source>
</evidence>
<keyword evidence="3" id="KW-0274">FAD</keyword>
<dbReference type="OrthoDB" id="202203at2759"/>
<keyword evidence="7" id="KW-1185">Reference proteome</keyword>
<dbReference type="PANTHER" id="PTHR43735:SF3">
    <property type="entry name" value="FERROPTOSIS SUPPRESSOR PROTEIN 1"/>
    <property type="match status" value="1"/>
</dbReference>
<name>A0A0N7LAB4_9BASI</name>
<reference evidence="6 7" key="1">
    <citation type="submission" date="2014-09" db="EMBL/GenBank/DDBJ databases">
        <authorList>
            <person name="Magalhaes I.L.F."/>
            <person name="Oliveira U."/>
            <person name="Santos F.R."/>
            <person name="Vidigal T.H.D.A."/>
            <person name="Brescovit A.D."/>
            <person name="Santos A.J."/>
        </authorList>
    </citation>
    <scope>NUCLEOTIDE SEQUENCE [LARGE SCALE GENOMIC DNA]</scope>
</reference>
<evidence type="ECO:0000256" key="2">
    <source>
        <dbReference type="ARBA" id="ARBA00022630"/>
    </source>
</evidence>
<accession>A0A0N7LAB4</accession>
<dbReference type="Pfam" id="PF07992">
    <property type="entry name" value="Pyr_redox_2"/>
    <property type="match status" value="1"/>
</dbReference>
<evidence type="ECO:0000256" key="4">
    <source>
        <dbReference type="ARBA" id="ARBA00023002"/>
    </source>
</evidence>
<keyword evidence="6" id="KW-0830">Ubiquinone</keyword>
<evidence type="ECO:0000256" key="3">
    <source>
        <dbReference type="ARBA" id="ARBA00022827"/>
    </source>
</evidence>
<evidence type="ECO:0000313" key="7">
    <source>
        <dbReference type="Proteomes" id="UP000054845"/>
    </source>
</evidence>
<dbReference type="PRINTS" id="PR00411">
    <property type="entry name" value="PNDRDTASEI"/>
</dbReference>
<dbReference type="STRING" id="401625.A0A0N7LAB4"/>
<dbReference type="AlphaFoldDB" id="A0A0N7LAB4"/>
<dbReference type="PANTHER" id="PTHR43735">
    <property type="entry name" value="APOPTOSIS-INDUCING FACTOR 1"/>
    <property type="match status" value="1"/>
</dbReference>